<evidence type="ECO:0000256" key="1">
    <source>
        <dbReference type="SAM" id="Phobius"/>
    </source>
</evidence>
<organism evidence="3 4">
    <name type="scientific">Chryseolinea soli</name>
    <dbReference type="NCBI Taxonomy" id="2321403"/>
    <lineage>
        <taxon>Bacteria</taxon>
        <taxon>Pseudomonadati</taxon>
        <taxon>Bacteroidota</taxon>
        <taxon>Cytophagia</taxon>
        <taxon>Cytophagales</taxon>
        <taxon>Fulvivirgaceae</taxon>
        <taxon>Chryseolinea</taxon>
    </lineage>
</organism>
<keyword evidence="2" id="KW-0732">Signal</keyword>
<dbReference type="KEGG" id="chk:D4L85_21450"/>
<evidence type="ECO:0008006" key="5">
    <source>
        <dbReference type="Google" id="ProtNLM"/>
    </source>
</evidence>
<keyword evidence="1" id="KW-1133">Transmembrane helix</keyword>
<feature type="chain" id="PRO_5017231587" description="DUF2231 domain-containing protein" evidence="2">
    <location>
        <begin position="22"/>
        <end position="214"/>
    </location>
</feature>
<dbReference type="EMBL" id="CP032382">
    <property type="protein sequence ID" value="AYB35651.1"/>
    <property type="molecule type" value="Genomic_DNA"/>
</dbReference>
<dbReference type="RefSeq" id="WP_119758891.1">
    <property type="nucleotide sequence ID" value="NZ_CP032382.1"/>
</dbReference>
<dbReference type="AlphaFoldDB" id="A0A385SZ43"/>
<feature type="transmembrane region" description="Helical" evidence="1">
    <location>
        <begin position="171"/>
        <end position="193"/>
    </location>
</feature>
<keyword evidence="1" id="KW-0812">Transmembrane</keyword>
<dbReference type="OrthoDB" id="9792840at2"/>
<evidence type="ECO:0000313" key="3">
    <source>
        <dbReference type="EMBL" id="AYB35651.1"/>
    </source>
</evidence>
<feature type="signal peptide" evidence="2">
    <location>
        <begin position="1"/>
        <end position="21"/>
    </location>
</feature>
<feature type="transmembrane region" description="Helical" evidence="1">
    <location>
        <begin position="99"/>
        <end position="117"/>
    </location>
</feature>
<feature type="transmembrane region" description="Helical" evidence="1">
    <location>
        <begin position="145"/>
        <end position="164"/>
    </location>
</feature>
<evidence type="ECO:0000256" key="2">
    <source>
        <dbReference type="SAM" id="SignalP"/>
    </source>
</evidence>
<reference evidence="4" key="1">
    <citation type="submission" date="2018-09" db="EMBL/GenBank/DDBJ databases">
        <title>Chryseolinea sp. KIS68-18 isolated from soil.</title>
        <authorList>
            <person name="Weon H.-Y."/>
            <person name="Kwon S.-W."/>
            <person name="Lee S.A."/>
        </authorList>
    </citation>
    <scope>NUCLEOTIDE SEQUENCE [LARGE SCALE GENOMIC DNA]</scope>
    <source>
        <strain evidence="4">KIS68-18</strain>
    </source>
</reference>
<evidence type="ECO:0000313" key="4">
    <source>
        <dbReference type="Proteomes" id="UP000266183"/>
    </source>
</evidence>
<dbReference type="Proteomes" id="UP000266183">
    <property type="component" value="Chromosome"/>
</dbReference>
<gene>
    <name evidence="3" type="ORF">D4L85_21450</name>
</gene>
<keyword evidence="1" id="KW-0472">Membrane</keyword>
<name>A0A385SZ43_9BACT</name>
<proteinExistence type="predicted"/>
<sequence length="214" mass="23358">MKTRLVLVMALLLSISMPTEAHQGHKNNAQDSIVTNPEQVHGDTAHHHDGAVANNPSKVTADLGDFPTLHPLIVHFAIVLIMVAAVLQLLNLILIKKEIAWIITGILLIGVLAAWMAGRNFHPHTHGISDHAKSVLEQHDTWADWTINIGVISLLLQVVNLFFFKTKRWAMAVIAMALVLSGCSVALAGHYGAQLVHLEGIGPQGKYLEKGHHH</sequence>
<keyword evidence="4" id="KW-1185">Reference proteome</keyword>
<accession>A0A385SZ43</accession>
<feature type="transmembrane region" description="Helical" evidence="1">
    <location>
        <begin position="72"/>
        <end position="92"/>
    </location>
</feature>
<protein>
    <recommendedName>
        <fullName evidence="5">DUF2231 domain-containing protein</fullName>
    </recommendedName>
</protein>